<dbReference type="Proteomes" id="UP000561617">
    <property type="component" value="Unassembled WGS sequence"/>
</dbReference>
<protein>
    <submittedName>
        <fullName evidence="2">Ribonuclease P</fullName>
    </submittedName>
</protein>
<evidence type="ECO:0000256" key="1">
    <source>
        <dbReference type="SAM" id="MobiDB-lite"/>
    </source>
</evidence>
<evidence type="ECO:0000313" key="2">
    <source>
        <dbReference type="EMBL" id="MBC1488996.1"/>
    </source>
</evidence>
<sequence>MDATYSKLEQHLQQVQKEKTTAETHIDQTRIKQNKQDWLEEDTKHFEQEKLELLEYLRTGWLGEEANGFHRFLEDQQQEEAIAWKKDLHLKKAHLEMEQQENKAQLHALETKQTTLQKEWRA</sequence>
<gene>
    <name evidence="2" type="ORF">HCJ38_08230</name>
</gene>
<proteinExistence type="predicted"/>
<dbReference type="AlphaFoldDB" id="A0A7X0X861"/>
<evidence type="ECO:0000313" key="3">
    <source>
        <dbReference type="Proteomes" id="UP000561617"/>
    </source>
</evidence>
<feature type="region of interest" description="Disordered" evidence="1">
    <location>
        <begin position="1"/>
        <end position="27"/>
    </location>
</feature>
<dbReference type="EMBL" id="JAASTW010000008">
    <property type="protein sequence ID" value="MBC1488996.1"/>
    <property type="molecule type" value="Genomic_DNA"/>
</dbReference>
<feature type="compositionally biased region" description="Basic and acidic residues" evidence="1">
    <location>
        <begin position="16"/>
        <end position="27"/>
    </location>
</feature>
<comment type="caution">
    <text evidence="2">The sequence shown here is derived from an EMBL/GenBank/DDBJ whole genome shotgun (WGS) entry which is preliminary data.</text>
</comment>
<reference evidence="2 3" key="1">
    <citation type="submission" date="2020-03" db="EMBL/GenBank/DDBJ databases">
        <title>Soil Listeria distribution.</title>
        <authorList>
            <person name="Liao J."/>
            <person name="Wiedmann M."/>
        </authorList>
    </citation>
    <scope>NUCLEOTIDE SEQUENCE [LARGE SCALE GENOMIC DNA]</scope>
    <source>
        <strain evidence="2 3">FSL L7-1554</strain>
    </source>
</reference>
<accession>A0A7X0X861</accession>
<organism evidence="2 3">
    <name type="scientific">Listeria immobilis</name>
    <dbReference type="NCBI Taxonomy" id="2713502"/>
    <lineage>
        <taxon>Bacteria</taxon>
        <taxon>Bacillati</taxon>
        <taxon>Bacillota</taxon>
        <taxon>Bacilli</taxon>
        <taxon>Bacillales</taxon>
        <taxon>Listeriaceae</taxon>
        <taxon>Listeria</taxon>
    </lineage>
</organism>
<dbReference type="RefSeq" id="WP_185381044.1">
    <property type="nucleotide sequence ID" value="NZ_JAASTW010000008.1"/>
</dbReference>
<name>A0A7X0X861_9LIST</name>